<dbReference type="PANTHER" id="PTHR45947">
    <property type="entry name" value="SULFOQUINOVOSYL TRANSFERASE SQD2"/>
    <property type="match status" value="1"/>
</dbReference>
<name>A0A2W5NVB5_9SPHN</name>
<dbReference type="PANTHER" id="PTHR45947:SF3">
    <property type="entry name" value="SULFOQUINOVOSYL TRANSFERASE SQD2"/>
    <property type="match status" value="1"/>
</dbReference>
<dbReference type="AlphaFoldDB" id="A0A2W5NVB5"/>
<comment type="caution">
    <text evidence="2">The sequence shown here is derived from an EMBL/GenBank/DDBJ whole genome shotgun (WGS) entry which is preliminary data.</text>
</comment>
<dbReference type="InterPro" id="IPR001296">
    <property type="entry name" value="Glyco_trans_1"/>
</dbReference>
<evidence type="ECO:0000313" key="3">
    <source>
        <dbReference type="Proteomes" id="UP000249082"/>
    </source>
</evidence>
<proteinExistence type="predicted"/>
<evidence type="ECO:0000259" key="1">
    <source>
        <dbReference type="Pfam" id="PF00534"/>
    </source>
</evidence>
<sequence length="395" mass="43802">MKHSVPVAEKPLAGAPAVIRGERVALVHDWVPLIAGAERVLQQMANCTPGSDIYTLFNFLPEETTREFFGADHRIHTSGLNDLPMVEQYYRFLLLQSTRAIEAFDLSEHDVVLSSSAALAKGVITGPGQLHVSYVHSPARYAWDLTHEYIATVGGKLGGLKRAVAREMMHRFRLWDMRTAQSVDHYLANSHFIARRIWKIYRREAEVIYPPVNTGNFVPGVAARGDHFVTASRLVPYKRVEMIVEAFNRRPDLRLRVIGDGPDMKKVRQIAGPNIELLGHVPFEQLIAEFQTARALVFAALEDFGIVPVESQACGTPVICLGKGGTAETVRPLGSSGATGVWFEEQTVESLVEAVDRFVEGEGDIRAEDCIANAASFGEERFRQQYSDCVNSLIS</sequence>
<dbReference type="EMBL" id="QFPX01000008">
    <property type="protein sequence ID" value="PZQ54605.1"/>
    <property type="molecule type" value="Genomic_DNA"/>
</dbReference>
<accession>A0A2W5NVB5</accession>
<gene>
    <name evidence="2" type="ORF">DI555_11225</name>
</gene>
<protein>
    <submittedName>
        <fullName evidence="2">Glycosyl transferase</fullName>
    </submittedName>
</protein>
<dbReference type="GO" id="GO:0016757">
    <property type="term" value="F:glycosyltransferase activity"/>
    <property type="evidence" value="ECO:0007669"/>
    <property type="project" value="InterPro"/>
</dbReference>
<keyword evidence="2" id="KW-0808">Transferase</keyword>
<dbReference type="Pfam" id="PF00534">
    <property type="entry name" value="Glycos_transf_1"/>
    <property type="match status" value="1"/>
</dbReference>
<dbReference type="Gene3D" id="3.40.50.2000">
    <property type="entry name" value="Glycogen Phosphorylase B"/>
    <property type="match status" value="2"/>
</dbReference>
<dbReference type="Proteomes" id="UP000249082">
    <property type="component" value="Unassembled WGS sequence"/>
</dbReference>
<feature type="domain" description="Glycosyl transferase family 1" evidence="1">
    <location>
        <begin position="228"/>
        <end position="375"/>
    </location>
</feature>
<organism evidence="2 3">
    <name type="scientific">Novosphingobium pentaromativorans</name>
    <dbReference type="NCBI Taxonomy" id="205844"/>
    <lineage>
        <taxon>Bacteria</taxon>
        <taxon>Pseudomonadati</taxon>
        <taxon>Pseudomonadota</taxon>
        <taxon>Alphaproteobacteria</taxon>
        <taxon>Sphingomonadales</taxon>
        <taxon>Sphingomonadaceae</taxon>
        <taxon>Novosphingobium</taxon>
    </lineage>
</organism>
<evidence type="ECO:0000313" key="2">
    <source>
        <dbReference type="EMBL" id="PZQ54605.1"/>
    </source>
</evidence>
<dbReference type="InterPro" id="IPR050194">
    <property type="entry name" value="Glycosyltransferase_grp1"/>
</dbReference>
<dbReference type="SUPFAM" id="SSF53756">
    <property type="entry name" value="UDP-Glycosyltransferase/glycogen phosphorylase"/>
    <property type="match status" value="1"/>
</dbReference>
<reference evidence="2 3" key="1">
    <citation type="submission" date="2017-08" db="EMBL/GenBank/DDBJ databases">
        <title>Infants hospitalized years apart are colonized by the same room-sourced microbial strains.</title>
        <authorList>
            <person name="Brooks B."/>
            <person name="Olm M.R."/>
            <person name="Firek B.A."/>
            <person name="Baker R."/>
            <person name="Thomas B.C."/>
            <person name="Morowitz M.J."/>
            <person name="Banfield J.F."/>
        </authorList>
    </citation>
    <scope>NUCLEOTIDE SEQUENCE [LARGE SCALE GENOMIC DNA]</scope>
    <source>
        <strain evidence="2">S2_005_002_R2_33</strain>
    </source>
</reference>